<reference evidence="1 2" key="1">
    <citation type="submission" date="2017-11" db="EMBL/GenBank/DDBJ databases">
        <title>Draft Genome Sequence of Methylobacter psychrotolerans Sph1T, an Obligate Methanotroph from Low-Temperature Environments.</title>
        <authorList>
            <person name="Oshkin I.Y."/>
            <person name="Miroshnikov K."/>
            <person name="Belova S.E."/>
            <person name="Korzhenkov A."/>
            <person name="Toshchakov S.V."/>
            <person name="Dedysh S.N."/>
        </authorList>
    </citation>
    <scope>NUCLEOTIDE SEQUENCE [LARGE SCALE GENOMIC DNA]</scope>
    <source>
        <strain evidence="1 2">Sph1</strain>
    </source>
</reference>
<dbReference type="Proteomes" id="UP000237423">
    <property type="component" value="Unassembled WGS sequence"/>
</dbReference>
<proteinExistence type="predicted"/>
<gene>
    <name evidence="1" type="ORF">AADEFJLK_04343</name>
</gene>
<evidence type="ECO:0008006" key="3">
    <source>
        <dbReference type="Google" id="ProtNLM"/>
    </source>
</evidence>
<comment type="caution">
    <text evidence="1">The sequence shown here is derived from an EMBL/GenBank/DDBJ whole genome shotgun (WGS) entry which is preliminary data.</text>
</comment>
<dbReference type="RefSeq" id="WP_103975760.1">
    <property type="nucleotide sequence ID" value="NZ_PGFZ01000020.1"/>
</dbReference>
<dbReference type="EMBL" id="PGFZ01000020">
    <property type="protein sequence ID" value="POZ49897.1"/>
    <property type="molecule type" value="Genomic_DNA"/>
</dbReference>
<dbReference type="AlphaFoldDB" id="A0A2S5CGK7"/>
<name>A0A2S5CGK7_9GAMM</name>
<evidence type="ECO:0000313" key="1">
    <source>
        <dbReference type="EMBL" id="POZ49897.1"/>
    </source>
</evidence>
<dbReference type="InterPro" id="IPR009225">
    <property type="entry name" value="Phage_head_completion_GpL"/>
</dbReference>
<dbReference type="Pfam" id="PF05926">
    <property type="entry name" value="Phage_GPL"/>
    <property type="match status" value="1"/>
</dbReference>
<organism evidence="1 2">
    <name type="scientific">Methylovulum psychrotolerans</name>
    <dbReference type="NCBI Taxonomy" id="1704499"/>
    <lineage>
        <taxon>Bacteria</taxon>
        <taxon>Pseudomonadati</taxon>
        <taxon>Pseudomonadota</taxon>
        <taxon>Gammaproteobacteria</taxon>
        <taxon>Methylococcales</taxon>
        <taxon>Methylococcaceae</taxon>
        <taxon>Methylovulum</taxon>
    </lineage>
</organism>
<protein>
    <recommendedName>
        <fullName evidence="3">Head completion/stabilization protein</fullName>
    </recommendedName>
</protein>
<sequence length="165" mass="18263">MSFSGKPANTTAQAVTNDGFWPDLTVGDLVDDYRIPTEYADAVVLMGLKAAMVFCNKELAAAKLAIIGDYDTLALYCAANSSQIDGDEVLHFYYVHAVCCYAKAFLLQQFNSLNRKPNAENAAKEAPQTEEYWMQQCWVAINNLLGSVLPEDGYTDPRYARVTLL</sequence>
<evidence type="ECO:0000313" key="2">
    <source>
        <dbReference type="Proteomes" id="UP000237423"/>
    </source>
</evidence>
<accession>A0A2S5CGK7</accession>